<feature type="domain" description="Sucrose phosphatase-like" evidence="1">
    <location>
        <begin position="182"/>
        <end position="267"/>
    </location>
</feature>
<dbReference type="SUPFAM" id="SSF56784">
    <property type="entry name" value="HAD-like"/>
    <property type="match status" value="1"/>
</dbReference>
<dbReference type="InterPro" id="IPR006380">
    <property type="entry name" value="SPP-like_dom"/>
</dbReference>
<evidence type="ECO:0000313" key="2">
    <source>
        <dbReference type="EMBL" id="CAA9491309.1"/>
    </source>
</evidence>
<dbReference type="GO" id="GO:0000287">
    <property type="term" value="F:magnesium ion binding"/>
    <property type="evidence" value="ECO:0007669"/>
    <property type="project" value="TreeGrafter"/>
</dbReference>
<organism evidence="2">
    <name type="scientific">uncultured Solirubrobacteraceae bacterium</name>
    <dbReference type="NCBI Taxonomy" id="1162706"/>
    <lineage>
        <taxon>Bacteria</taxon>
        <taxon>Bacillati</taxon>
        <taxon>Actinomycetota</taxon>
        <taxon>Thermoleophilia</taxon>
        <taxon>Solirubrobacterales</taxon>
        <taxon>Solirubrobacteraceae</taxon>
        <taxon>environmental samples</taxon>
    </lineage>
</organism>
<reference evidence="2" key="1">
    <citation type="submission" date="2020-02" db="EMBL/GenBank/DDBJ databases">
        <authorList>
            <person name="Meier V. D."/>
        </authorList>
    </citation>
    <scope>NUCLEOTIDE SEQUENCE</scope>
    <source>
        <strain evidence="2">AVDCRST_MAG53</strain>
    </source>
</reference>
<dbReference type="AlphaFoldDB" id="A0A6J4S7G4"/>
<dbReference type="InterPro" id="IPR036412">
    <property type="entry name" value="HAD-like_sf"/>
</dbReference>
<name>A0A6J4S7G4_9ACTN</name>
<gene>
    <name evidence="2" type="ORF">AVDCRST_MAG53-1475</name>
</gene>
<dbReference type="GO" id="GO:0016791">
    <property type="term" value="F:phosphatase activity"/>
    <property type="evidence" value="ECO:0007669"/>
    <property type="project" value="TreeGrafter"/>
</dbReference>
<accession>A0A6J4S7G4</accession>
<protein>
    <recommendedName>
        <fullName evidence="1">Sucrose phosphatase-like domain-containing protein</fullName>
    </recommendedName>
</protein>
<proteinExistence type="predicted"/>
<dbReference type="Pfam" id="PF05116">
    <property type="entry name" value="S6PP"/>
    <property type="match status" value="1"/>
</dbReference>
<dbReference type="PANTHER" id="PTHR10000:SF8">
    <property type="entry name" value="HAD SUPERFAMILY HYDROLASE-LIKE, TYPE 3"/>
    <property type="match status" value="1"/>
</dbReference>
<dbReference type="EMBL" id="CADCVR010000043">
    <property type="protein sequence ID" value="CAA9491309.1"/>
    <property type="molecule type" value="Genomic_DNA"/>
</dbReference>
<sequence length="280" mass="29406">MRAAYLDLDGTLLGPDGALLRAQDGAWSVDGVRALERCHRAGVEVVLVSGRARGALAGDARLLGVGSYVCELGACVVVDGREHWSTGGLVPSAASGTVFEQVAASGAPALLLEHFGGRLEEHEPWHRGREVTHLLRGLVDVAVAQELLDSHGHGHLRLLDNGVVERRSLALQALPEVHAYHLLPRDASKVAGVVLHQELRGLNPAACLAVGDSREDLALAARVGTCVLVANAAARDPEIGVMAAALPGVWMARGSHGAGVLEAVERWLADGQWPQDPAWG</sequence>
<dbReference type="Gene3D" id="3.40.50.1000">
    <property type="entry name" value="HAD superfamily/HAD-like"/>
    <property type="match status" value="2"/>
</dbReference>
<dbReference type="PANTHER" id="PTHR10000">
    <property type="entry name" value="PHOSPHOSERINE PHOSPHATASE"/>
    <property type="match status" value="1"/>
</dbReference>
<evidence type="ECO:0000259" key="1">
    <source>
        <dbReference type="Pfam" id="PF05116"/>
    </source>
</evidence>
<dbReference type="GO" id="GO:0005829">
    <property type="term" value="C:cytosol"/>
    <property type="evidence" value="ECO:0007669"/>
    <property type="project" value="TreeGrafter"/>
</dbReference>
<dbReference type="InterPro" id="IPR023214">
    <property type="entry name" value="HAD_sf"/>
</dbReference>